<gene>
    <name evidence="2" type="ORF">PC129_g16788</name>
</gene>
<evidence type="ECO:0000313" key="3">
    <source>
        <dbReference type="Proteomes" id="UP000760860"/>
    </source>
</evidence>
<comment type="caution">
    <text evidence="2">The sequence shown here is derived from an EMBL/GenBank/DDBJ whole genome shotgun (WGS) entry which is preliminary data.</text>
</comment>
<proteinExistence type="predicted"/>
<protein>
    <submittedName>
        <fullName evidence="2">Uncharacterized protein</fullName>
    </submittedName>
</protein>
<sequence length="92" mass="10135">MTVPDGAFHVHFTRSSRCIFPMSCTVSFDGSSLPKKPQLAPSPHPLPRKQLKKSKRTGRLCLSKLVCFSRGGQDDVLKIGFSSPSVLNMNMD</sequence>
<name>A0A8T1HJM2_9STRA</name>
<organism evidence="2 3">
    <name type="scientific">Phytophthora cactorum</name>
    <dbReference type="NCBI Taxonomy" id="29920"/>
    <lineage>
        <taxon>Eukaryota</taxon>
        <taxon>Sar</taxon>
        <taxon>Stramenopiles</taxon>
        <taxon>Oomycota</taxon>
        <taxon>Peronosporomycetes</taxon>
        <taxon>Peronosporales</taxon>
        <taxon>Peronosporaceae</taxon>
        <taxon>Phytophthora</taxon>
    </lineage>
</organism>
<dbReference type="AlphaFoldDB" id="A0A8T1HJM2"/>
<dbReference type="Proteomes" id="UP000760860">
    <property type="component" value="Unassembled WGS sequence"/>
</dbReference>
<feature type="region of interest" description="Disordered" evidence="1">
    <location>
        <begin position="35"/>
        <end position="55"/>
    </location>
</feature>
<evidence type="ECO:0000256" key="1">
    <source>
        <dbReference type="SAM" id="MobiDB-lite"/>
    </source>
</evidence>
<accession>A0A8T1HJM2</accession>
<dbReference type="EMBL" id="RCMV01000860">
    <property type="protein sequence ID" value="KAG3212247.1"/>
    <property type="molecule type" value="Genomic_DNA"/>
</dbReference>
<evidence type="ECO:0000313" key="2">
    <source>
        <dbReference type="EMBL" id="KAG3212247.1"/>
    </source>
</evidence>
<reference evidence="2" key="1">
    <citation type="submission" date="2018-05" db="EMBL/GenBank/DDBJ databases">
        <title>Effector identification in a new, highly contiguous assembly of the strawberry crown rot pathogen Phytophthora cactorum.</title>
        <authorList>
            <person name="Armitage A.D."/>
            <person name="Nellist C.F."/>
            <person name="Bates H."/>
            <person name="Vickerstaff R.J."/>
            <person name="Harrison R.J."/>
        </authorList>
    </citation>
    <scope>NUCLEOTIDE SEQUENCE</scope>
    <source>
        <strain evidence="2">P421</strain>
    </source>
</reference>
<feature type="compositionally biased region" description="Basic residues" evidence="1">
    <location>
        <begin position="46"/>
        <end position="55"/>
    </location>
</feature>